<organism evidence="3 4">
    <name type="scientific">candidate division CSSED10-310 bacterium</name>
    <dbReference type="NCBI Taxonomy" id="2855610"/>
    <lineage>
        <taxon>Bacteria</taxon>
        <taxon>Bacteria division CSSED10-310</taxon>
    </lineage>
</organism>
<reference evidence="3 4" key="1">
    <citation type="submission" date="2024-09" db="EMBL/GenBank/DDBJ databases">
        <title>Laminarin stimulates single cell rates of sulfate reduction while oxygen inhibits transcriptomic activity in coastal marine sediment.</title>
        <authorList>
            <person name="Lindsay M."/>
            <person name="Orcutt B."/>
            <person name="Emerson D."/>
            <person name="Stepanauskas R."/>
            <person name="D'Angelo T."/>
        </authorList>
    </citation>
    <scope>NUCLEOTIDE SEQUENCE [LARGE SCALE GENOMIC DNA]</scope>
    <source>
        <strain evidence="3">SAG AM-311-K15</strain>
    </source>
</reference>
<dbReference type="Proteomes" id="UP001594351">
    <property type="component" value="Unassembled WGS sequence"/>
</dbReference>
<protein>
    <submittedName>
        <fullName evidence="3">Sensor domain-containing protein</fullName>
    </submittedName>
</protein>
<evidence type="ECO:0000259" key="2">
    <source>
        <dbReference type="Pfam" id="PF13796"/>
    </source>
</evidence>
<feature type="transmembrane region" description="Helical" evidence="1">
    <location>
        <begin position="253"/>
        <end position="275"/>
    </location>
</feature>
<feature type="transmembrane region" description="Helical" evidence="1">
    <location>
        <begin position="111"/>
        <end position="131"/>
    </location>
</feature>
<proteinExistence type="predicted"/>
<accession>A0ABV6YW60</accession>
<evidence type="ECO:0000256" key="1">
    <source>
        <dbReference type="SAM" id="Phobius"/>
    </source>
</evidence>
<dbReference type="EMBL" id="JBHPBY010000099">
    <property type="protein sequence ID" value="MFC1850444.1"/>
    <property type="molecule type" value="Genomic_DNA"/>
</dbReference>
<dbReference type="Pfam" id="PF13796">
    <property type="entry name" value="Sensor"/>
    <property type="match status" value="1"/>
</dbReference>
<feature type="transmembrane region" description="Helical" evidence="1">
    <location>
        <begin position="137"/>
        <end position="159"/>
    </location>
</feature>
<keyword evidence="1" id="KW-0812">Transmembrane</keyword>
<comment type="caution">
    <text evidence="3">The sequence shown here is derived from an EMBL/GenBank/DDBJ whole genome shotgun (WGS) entry which is preliminary data.</text>
</comment>
<keyword evidence="1" id="KW-1133">Transmembrane helix</keyword>
<feature type="domain" description="Putative sensor" evidence="2">
    <location>
        <begin position="117"/>
        <end position="290"/>
    </location>
</feature>
<dbReference type="InterPro" id="IPR025828">
    <property type="entry name" value="Put_sensor_dom"/>
</dbReference>
<gene>
    <name evidence="3" type="ORF">ACFL27_09665</name>
</gene>
<evidence type="ECO:0000313" key="3">
    <source>
        <dbReference type="EMBL" id="MFC1850444.1"/>
    </source>
</evidence>
<keyword evidence="4" id="KW-1185">Reference proteome</keyword>
<keyword evidence="1" id="KW-0472">Membrane</keyword>
<evidence type="ECO:0000313" key="4">
    <source>
        <dbReference type="Proteomes" id="UP001594351"/>
    </source>
</evidence>
<feature type="transmembrane region" description="Helical" evidence="1">
    <location>
        <begin position="208"/>
        <end position="233"/>
    </location>
</feature>
<sequence>MTRDKTAIIQDYINQLTAILEGSDPALIMDATNDAHEYLYNEIDTLLGANPDLSIADAAEQAITKFGSPAEVASAFQDMESQVKRAFSYSTSKPKRRFWARFFSITMEHQAYSSLFYMLLSLFTGIIYGVWILYGTVIALVSSIFVIGIPICLLFLASLRAFALVESRLIESLLGMRMPRRPVFSQVAGNTLTRLWAMLKDSQTWRNWLYLLLMLPLGLLYGVTVLAGLTAIMELLLLPFFPQLFSEGESGPGIWFLPFSIIFGLLILTLLLHLVRYVTRYHARFAKYLLVGGSKKHGETE</sequence>
<name>A0ABV6YW60_UNCC1</name>